<dbReference type="Gene3D" id="3.80.10.10">
    <property type="entry name" value="Ribonuclease Inhibitor"/>
    <property type="match status" value="1"/>
</dbReference>
<proteinExistence type="predicted"/>
<dbReference type="InterPro" id="IPR032675">
    <property type="entry name" value="LRR_dom_sf"/>
</dbReference>
<name>A0AAD4PNZ6_9MUSC</name>
<reference evidence="1" key="1">
    <citation type="journal article" date="2021" name="Mol. Ecol. Resour.">
        <title>Phylogenomic analyses of the genus Drosophila reveals genomic signals of climate adaptation.</title>
        <authorList>
            <person name="Li F."/>
            <person name="Rane R.V."/>
            <person name="Luria V."/>
            <person name="Xiong Z."/>
            <person name="Chen J."/>
            <person name="Li Z."/>
            <person name="Catullo R.A."/>
            <person name="Griffin P.C."/>
            <person name="Schiffer M."/>
            <person name="Pearce S."/>
            <person name="Lee S.F."/>
            <person name="McElroy K."/>
            <person name="Stocker A."/>
            <person name="Shirriffs J."/>
            <person name="Cockerell F."/>
            <person name="Coppin C."/>
            <person name="Sgro C.M."/>
            <person name="Karger A."/>
            <person name="Cain J.W."/>
            <person name="Weber J.A."/>
            <person name="Santpere G."/>
            <person name="Kirschner M.W."/>
            <person name="Hoffmann A.A."/>
            <person name="Oakeshott J.G."/>
            <person name="Zhang G."/>
        </authorList>
    </citation>
    <scope>NUCLEOTIDE SEQUENCE</scope>
    <source>
        <strain evidence="1">BGI-SZ-2011g</strain>
    </source>
</reference>
<protein>
    <recommendedName>
        <fullName evidence="3">Mitochondrial ATP synthase regulatory component factor B</fullName>
    </recommendedName>
</protein>
<organism evidence="1 2">
    <name type="scientific">Drosophila rubida</name>
    <dbReference type="NCBI Taxonomy" id="30044"/>
    <lineage>
        <taxon>Eukaryota</taxon>
        <taxon>Metazoa</taxon>
        <taxon>Ecdysozoa</taxon>
        <taxon>Arthropoda</taxon>
        <taxon>Hexapoda</taxon>
        <taxon>Insecta</taxon>
        <taxon>Pterygota</taxon>
        <taxon>Neoptera</taxon>
        <taxon>Endopterygota</taxon>
        <taxon>Diptera</taxon>
        <taxon>Brachycera</taxon>
        <taxon>Muscomorpha</taxon>
        <taxon>Ephydroidea</taxon>
        <taxon>Drosophilidae</taxon>
        <taxon>Drosophila</taxon>
    </lineage>
</organism>
<gene>
    <name evidence="1" type="ORF">KR093_007890</name>
</gene>
<dbReference type="EMBL" id="JAJJHW010000681">
    <property type="protein sequence ID" value="KAH8384770.1"/>
    <property type="molecule type" value="Genomic_DNA"/>
</dbReference>
<dbReference type="AlphaFoldDB" id="A0AAD4PNZ6"/>
<accession>A0AAD4PNZ6</accession>
<comment type="caution">
    <text evidence="1">The sequence shown here is derived from an EMBL/GenBank/DDBJ whole genome shotgun (WGS) entry which is preliminary data.</text>
</comment>
<keyword evidence="2" id="KW-1185">Reference proteome</keyword>
<sequence>YQLQNKLSHAAIRTQPSEHPARTIWGYVAIAFNQVDKDRLGKVGPDRLCAEWMIKNGGGVRFVGNPSRLWKDYNQLPSEDTKFQIKVVDASNASIMKIGLDHFIGCKQIDTVIFHNCKHLENDGLEGLTHLTNTLARLQISGCYNISDTGLAVIGKLKNLKQITIFDMRYVKDMDKLAASLKTQLPNCEM</sequence>
<evidence type="ECO:0000313" key="1">
    <source>
        <dbReference type="EMBL" id="KAH8384770.1"/>
    </source>
</evidence>
<evidence type="ECO:0000313" key="2">
    <source>
        <dbReference type="Proteomes" id="UP001200034"/>
    </source>
</evidence>
<dbReference type="Proteomes" id="UP001200034">
    <property type="component" value="Unassembled WGS sequence"/>
</dbReference>
<feature type="non-terminal residue" evidence="1">
    <location>
        <position position="190"/>
    </location>
</feature>
<evidence type="ECO:0008006" key="3">
    <source>
        <dbReference type="Google" id="ProtNLM"/>
    </source>
</evidence>
<feature type="non-terminal residue" evidence="1">
    <location>
        <position position="1"/>
    </location>
</feature>
<dbReference type="SUPFAM" id="SSF52047">
    <property type="entry name" value="RNI-like"/>
    <property type="match status" value="1"/>
</dbReference>